<evidence type="ECO:0000313" key="2">
    <source>
        <dbReference type="EMBL" id="PSN89796.1"/>
    </source>
</evidence>
<reference evidence="2 3" key="1">
    <citation type="submission" date="2017-04" db="EMBL/GenBank/DDBJ databases">
        <title>Novel microbial lineages endemic to geothermal iron-oxide mats fill important gaps in the evolutionary history of Archaea.</title>
        <authorList>
            <person name="Jay Z.J."/>
            <person name="Beam J.P."/>
            <person name="Dlakic M."/>
            <person name="Rusch D.B."/>
            <person name="Kozubal M.A."/>
            <person name="Inskeep W.P."/>
        </authorList>
    </citation>
    <scope>NUCLEOTIDE SEQUENCE [LARGE SCALE GENOMIC DNA]</scope>
    <source>
        <strain evidence="2">OSP_D</strain>
    </source>
</reference>
<dbReference type="InterPro" id="IPR052519">
    <property type="entry name" value="Euk-type_GlcNAc_Kinase"/>
</dbReference>
<dbReference type="Gene3D" id="3.30.420.40">
    <property type="match status" value="2"/>
</dbReference>
<dbReference type="InterPro" id="IPR002731">
    <property type="entry name" value="ATPase_BadF"/>
</dbReference>
<dbReference type="InterPro" id="IPR043129">
    <property type="entry name" value="ATPase_NBD"/>
</dbReference>
<dbReference type="PANTHER" id="PTHR43190">
    <property type="entry name" value="N-ACETYL-D-GLUCOSAMINE KINASE"/>
    <property type="match status" value="1"/>
</dbReference>
<sequence length="331" mass="35661">MIFIGVDGGGTNTIGVAANEWGAVKACGVTEATNHRHVGLDQAVDTLEKLVTELLRDSGEQEADGVFFGLAGIDTDKDYEVVSRALKTIPRIKSFELRNDTEILYYAVTYGKPGIVVIAGTGANVYGKNSLNESWRAGDHGHILGDQGSAYYVAVEALRAAMKAYDGRGPSTALEAKICELYGVRDLGELPGVFYALGQGVSEIASLARYVAQVAEEGDAVAAKILEDGAHSLAEAVLAVASKLGMLNDEITVGSGGGMFRNTKHFWQPFAAKVRSMLPKARIKKPLYSYEVALGGIVYYLSQRINVNDAFFDKMVSQTDKKFETLQKYGR</sequence>
<gene>
    <name evidence="2" type="ORF">B9Q03_08115</name>
</gene>
<evidence type="ECO:0000313" key="3">
    <source>
        <dbReference type="Proteomes" id="UP000240322"/>
    </source>
</evidence>
<comment type="caution">
    <text evidence="2">The sequence shown here is derived from an EMBL/GenBank/DDBJ whole genome shotgun (WGS) entry which is preliminary data.</text>
</comment>
<dbReference type="EMBL" id="NEXE01000086">
    <property type="protein sequence ID" value="PSN89796.1"/>
    <property type="molecule type" value="Genomic_DNA"/>
</dbReference>
<organism evidence="2 3">
    <name type="scientific">Candidatus Marsarchaeota G2 archaeon OSP_D</name>
    <dbReference type="NCBI Taxonomy" id="1978157"/>
    <lineage>
        <taxon>Archaea</taxon>
        <taxon>Candidatus Marsarchaeota</taxon>
        <taxon>Candidatus Marsarchaeota group 2</taxon>
    </lineage>
</organism>
<proteinExistence type="predicted"/>
<feature type="domain" description="ATPase BadF/BadG/BcrA/BcrD type" evidence="1">
    <location>
        <begin position="4"/>
        <end position="296"/>
    </location>
</feature>
<dbReference type="AlphaFoldDB" id="A0A2R6ATT7"/>
<dbReference type="Proteomes" id="UP000240322">
    <property type="component" value="Unassembled WGS sequence"/>
</dbReference>
<accession>A0A2R6ATT7</accession>
<protein>
    <recommendedName>
        <fullName evidence="1">ATPase BadF/BadG/BcrA/BcrD type domain-containing protein</fullName>
    </recommendedName>
</protein>
<dbReference type="CDD" id="cd24007">
    <property type="entry name" value="ASKHA_NBD_eukNAGK-like"/>
    <property type="match status" value="1"/>
</dbReference>
<dbReference type="PANTHER" id="PTHR43190:SF3">
    <property type="entry name" value="N-ACETYL-D-GLUCOSAMINE KINASE"/>
    <property type="match status" value="1"/>
</dbReference>
<evidence type="ECO:0000259" key="1">
    <source>
        <dbReference type="Pfam" id="PF01869"/>
    </source>
</evidence>
<dbReference type="SUPFAM" id="SSF53067">
    <property type="entry name" value="Actin-like ATPase domain"/>
    <property type="match status" value="2"/>
</dbReference>
<name>A0A2R6ATT7_9ARCH</name>
<dbReference type="Pfam" id="PF01869">
    <property type="entry name" value="BcrAD_BadFG"/>
    <property type="match status" value="1"/>
</dbReference>